<gene>
    <name evidence="7" type="ORF">DCS_02484</name>
</gene>
<dbReference type="GeneID" id="63715127"/>
<feature type="compositionally biased region" description="Basic and acidic residues" evidence="5">
    <location>
        <begin position="650"/>
        <end position="663"/>
    </location>
</feature>
<comment type="caution">
    <text evidence="7">The sequence shown here is derived from an EMBL/GenBank/DDBJ whole genome shotgun (WGS) entry which is preliminary data.</text>
</comment>
<dbReference type="AlphaFoldDB" id="A0A151GWD7"/>
<evidence type="ECO:0000313" key="8">
    <source>
        <dbReference type="Proteomes" id="UP000076580"/>
    </source>
</evidence>
<sequence>MPTHPSFLILLLLQWMQYALAAPPNKQGAAGELIALTPVPLTKAASPPPTKQGGKPSILHEPRPPIQSVWLVVPQTMAQVQQDGGIHPQGTTGTSVYQHVKGARDSIYVTVYETEEAALAAFDGSAEGTLVNINALENTIPVAETLNWLPIAKLNQYVSIGGIRLAQIISSVDLVHGQIPSAGKRVDVPNAQYRRMLFSSEVSGNGCPQLAGLPTNHPAIGQAPFSNFDQTKSDMYVDEYMKVHGKTVQYRGKFPLIIPPSEIDVAYAKISKAGVEIKSAETAAKEAKQAGDSDMANNALAKAQAGSFKIRSELRKQANIIFDSMYLNRPLFDKSWKEAVDYFLTAEGVHSIAWETSVANLQKRVVLGKDKADGGTLEVKKASALEMKAAVDEAKTYAARMHARHLQTENRISELDAAKSQAKLDPAANVMAGTLWLGYFRESKPEAIYRERDLRRKISTLQLTSHGLLLGMCESAENYLKQLNKEIEREEGKEGGKETKQGPETVVDAQKAAKAQKAMQEAQKIQDGQEEGSWIGVTLKAVGVAVGVVAAADVATAGTSYLAGGPAAGVFVNFGFQASPVPTSEEVFAYGISRLSQARSQQVAISDTERLIEPDIEEAVSRAAQRFGKKKTKVKAAGGLAPSKRRRRRAEGNERRNNDQIEDREPEEMLEAKVRIGGRIVKRAVVAGIQEALKKMDL</sequence>
<evidence type="ECO:0000256" key="2">
    <source>
        <dbReference type="ARBA" id="ARBA00022729"/>
    </source>
</evidence>
<evidence type="ECO:0000256" key="1">
    <source>
        <dbReference type="ARBA" id="ARBA00022656"/>
    </source>
</evidence>
<dbReference type="Pfam" id="PF01375">
    <property type="entry name" value="Enterotoxin_a"/>
    <property type="match status" value="1"/>
</dbReference>
<dbReference type="Gene3D" id="3.90.210.10">
    <property type="entry name" value="Heat-Labile Enterotoxin, subunit A"/>
    <property type="match status" value="1"/>
</dbReference>
<feature type="signal peptide" evidence="6">
    <location>
        <begin position="1"/>
        <end position="21"/>
    </location>
</feature>
<keyword evidence="8" id="KW-1185">Reference proteome</keyword>
<name>A0A151GWD7_DRECN</name>
<dbReference type="GO" id="GO:0090729">
    <property type="term" value="F:toxin activity"/>
    <property type="evidence" value="ECO:0007669"/>
    <property type="project" value="UniProtKB-KW"/>
</dbReference>
<proteinExistence type="predicted"/>
<keyword evidence="4" id="KW-1015">Disulfide bond</keyword>
<dbReference type="SUPFAM" id="SSF56399">
    <property type="entry name" value="ADP-ribosylation"/>
    <property type="match status" value="1"/>
</dbReference>
<dbReference type="Proteomes" id="UP000076580">
    <property type="component" value="Chromosome 01"/>
</dbReference>
<evidence type="ECO:0000256" key="4">
    <source>
        <dbReference type="ARBA" id="ARBA00023157"/>
    </source>
</evidence>
<protein>
    <recommendedName>
        <fullName evidence="9">Heat Labile Enterotoxin Type Iib</fullName>
    </recommendedName>
</protein>
<dbReference type="EMBL" id="LAYC01000001">
    <property type="protein sequence ID" value="KYK61342.1"/>
    <property type="molecule type" value="Genomic_DNA"/>
</dbReference>
<feature type="region of interest" description="Disordered" evidence="5">
    <location>
        <begin position="635"/>
        <end position="666"/>
    </location>
</feature>
<dbReference type="InterPro" id="IPR001144">
    <property type="entry name" value="Enterotoxin_A"/>
</dbReference>
<organism evidence="7 8">
    <name type="scientific">Drechmeria coniospora</name>
    <name type="common">Nematophagous fungus</name>
    <name type="synonym">Meria coniospora</name>
    <dbReference type="NCBI Taxonomy" id="98403"/>
    <lineage>
        <taxon>Eukaryota</taxon>
        <taxon>Fungi</taxon>
        <taxon>Dikarya</taxon>
        <taxon>Ascomycota</taxon>
        <taxon>Pezizomycotina</taxon>
        <taxon>Sordariomycetes</taxon>
        <taxon>Hypocreomycetidae</taxon>
        <taxon>Hypocreales</taxon>
        <taxon>Ophiocordycipitaceae</taxon>
        <taxon>Drechmeria</taxon>
    </lineage>
</organism>
<evidence type="ECO:0000313" key="7">
    <source>
        <dbReference type="EMBL" id="KYK61342.1"/>
    </source>
</evidence>
<accession>A0A151GWD7</accession>
<feature type="chain" id="PRO_5007580997" description="Heat Labile Enterotoxin Type Iib" evidence="6">
    <location>
        <begin position="22"/>
        <end position="698"/>
    </location>
</feature>
<evidence type="ECO:0000256" key="6">
    <source>
        <dbReference type="SAM" id="SignalP"/>
    </source>
</evidence>
<keyword evidence="3" id="KW-0843">Virulence</keyword>
<evidence type="ECO:0000256" key="5">
    <source>
        <dbReference type="SAM" id="MobiDB-lite"/>
    </source>
</evidence>
<keyword evidence="2 6" id="KW-0732">Signal</keyword>
<reference evidence="7 8" key="1">
    <citation type="journal article" date="2016" name="Sci. Rep.">
        <title>Insights into Adaptations to a Near-Obligate Nematode Endoparasitic Lifestyle from the Finished Genome of Drechmeria coniospora.</title>
        <authorList>
            <person name="Zhang L."/>
            <person name="Zhou Z."/>
            <person name="Guo Q."/>
            <person name="Fokkens L."/>
            <person name="Miskei M."/>
            <person name="Pocsi I."/>
            <person name="Zhang W."/>
            <person name="Chen M."/>
            <person name="Wang L."/>
            <person name="Sun Y."/>
            <person name="Donzelli B.G."/>
            <person name="Gibson D.M."/>
            <person name="Nelson D.R."/>
            <person name="Luo J.G."/>
            <person name="Rep M."/>
            <person name="Liu H."/>
            <person name="Yang S."/>
            <person name="Wang J."/>
            <person name="Krasnoff S.B."/>
            <person name="Xu Y."/>
            <person name="Molnar I."/>
            <person name="Lin M."/>
        </authorList>
    </citation>
    <scope>NUCLEOTIDE SEQUENCE [LARGE SCALE GENOMIC DNA]</scope>
    <source>
        <strain evidence="7 8">ARSEF 6962</strain>
    </source>
</reference>
<dbReference type="InParanoid" id="A0A151GWD7"/>
<evidence type="ECO:0000256" key="3">
    <source>
        <dbReference type="ARBA" id="ARBA00023026"/>
    </source>
</evidence>
<evidence type="ECO:0008006" key="9">
    <source>
        <dbReference type="Google" id="ProtNLM"/>
    </source>
</evidence>
<dbReference type="RefSeq" id="XP_040660694.1">
    <property type="nucleotide sequence ID" value="XM_040799811.1"/>
</dbReference>
<keyword evidence="1" id="KW-0800">Toxin</keyword>